<comment type="subcellular location">
    <subcellularLocation>
        <location evidence="1">Periplasm</location>
    </subcellularLocation>
</comment>
<feature type="chain" id="PRO_5003369880" evidence="4">
    <location>
        <begin position="21"/>
        <end position="435"/>
    </location>
</feature>
<dbReference type="GO" id="GO:0042597">
    <property type="term" value="C:periplasmic space"/>
    <property type="evidence" value="ECO:0007669"/>
    <property type="project" value="UniProtKB-SubCell"/>
</dbReference>
<dbReference type="PANTHER" id="PTHR43649:SF29">
    <property type="entry name" value="OSMOPROTECTIVE COMPOUNDS-BINDING PROTEIN GGTB"/>
    <property type="match status" value="1"/>
</dbReference>
<dbReference type="Gene3D" id="3.40.190.10">
    <property type="entry name" value="Periplasmic binding protein-like II"/>
    <property type="match status" value="2"/>
</dbReference>
<protein>
    <submittedName>
        <fullName evidence="5">Extracellular solute-binding protein family 1</fullName>
    </submittedName>
</protein>
<dbReference type="HOGENOM" id="CLU_027068_0_0_12"/>
<dbReference type="eggNOG" id="COG1653">
    <property type="taxonomic scope" value="Bacteria"/>
</dbReference>
<gene>
    <name evidence="5" type="ordered locus">Spica_0827</name>
</gene>
<dbReference type="KEGG" id="scd:Spica_0827"/>
<dbReference type="EMBL" id="CP002868">
    <property type="protein sequence ID" value="AEJ18981.1"/>
    <property type="molecule type" value="Genomic_DNA"/>
</dbReference>
<evidence type="ECO:0000256" key="3">
    <source>
        <dbReference type="ARBA" id="ARBA00022448"/>
    </source>
</evidence>
<name>F8F0B7_GRAC1</name>
<dbReference type="Pfam" id="PF01547">
    <property type="entry name" value="SBP_bac_1"/>
    <property type="match status" value="1"/>
</dbReference>
<proteinExistence type="inferred from homology"/>
<dbReference type="Proteomes" id="UP000000503">
    <property type="component" value="Chromosome"/>
</dbReference>
<reference evidence="6" key="1">
    <citation type="journal article" date="2013" name="Stand. Genomic Sci.">
        <title>Genome sequence of the thermophilic fresh-water bacterium Spirochaeta caldaria type strain (H1(T)), reclassification of Spirochaeta caldaria, Spirochaeta stenostrepta, and Spirochaeta zuelzerae in the genus Treponema as Treponema caldaria comb. nov., Treponema stenostrepta comb. nov., and Treponema zuelzerae comb. nov., and emendation of the genus Treponema.</title>
        <authorList>
            <person name="Abt B."/>
            <person name="Goker M."/>
            <person name="Scheuner C."/>
            <person name="Han C."/>
            <person name="Lu M."/>
            <person name="Misra M."/>
            <person name="Lapidus A."/>
            <person name="Nolan M."/>
            <person name="Lucas S."/>
            <person name="Hammon N."/>
            <person name="Deshpande S."/>
            <person name="Cheng J.F."/>
            <person name="Tapia R."/>
            <person name="Goodwin L.A."/>
            <person name="Pitluck S."/>
            <person name="Liolios K."/>
            <person name="Pagani I."/>
            <person name="Ivanova N."/>
            <person name="Mavromatis K."/>
            <person name="Mikhailova N."/>
            <person name="Huntemann M."/>
            <person name="Pati A."/>
            <person name="Chen A."/>
            <person name="Palaniappan K."/>
            <person name="Land M."/>
            <person name="Hauser L."/>
            <person name="Jeffries C.D."/>
            <person name="Rohde M."/>
            <person name="Spring S."/>
            <person name="Gronow S."/>
            <person name="Detter J.C."/>
            <person name="Bristow J."/>
            <person name="Eisen J.A."/>
            <person name="Markowitz V."/>
            <person name="Hugenholtz P."/>
            <person name="Kyrpides N.C."/>
            <person name="Woyke T."/>
            <person name="Klenk H.P."/>
        </authorList>
    </citation>
    <scope>NUCLEOTIDE SEQUENCE</scope>
    <source>
        <strain evidence="6">ATCC 51460 / DSM 7334 / H1</strain>
    </source>
</reference>
<dbReference type="RefSeq" id="WP_013968292.1">
    <property type="nucleotide sequence ID" value="NC_015732.1"/>
</dbReference>
<dbReference type="InterPro" id="IPR006059">
    <property type="entry name" value="SBP"/>
</dbReference>
<dbReference type="SUPFAM" id="SSF53850">
    <property type="entry name" value="Periplasmic binding protein-like II"/>
    <property type="match status" value="1"/>
</dbReference>
<keyword evidence="4" id="KW-0732">Signal</keyword>
<dbReference type="STRING" id="744872.Spica_0827"/>
<dbReference type="OrthoDB" id="94797at2"/>
<evidence type="ECO:0000256" key="4">
    <source>
        <dbReference type="SAM" id="SignalP"/>
    </source>
</evidence>
<comment type="similarity">
    <text evidence="2">Belongs to the bacterial solute-binding protein 1 family.</text>
</comment>
<evidence type="ECO:0000313" key="5">
    <source>
        <dbReference type="EMBL" id="AEJ18981.1"/>
    </source>
</evidence>
<keyword evidence="6" id="KW-1185">Reference proteome</keyword>
<keyword evidence="3" id="KW-0813">Transport</keyword>
<dbReference type="PANTHER" id="PTHR43649">
    <property type="entry name" value="ARABINOSE-BINDING PROTEIN-RELATED"/>
    <property type="match status" value="1"/>
</dbReference>
<organism evidence="5 6">
    <name type="scientific">Gracilinema caldarium (strain ATCC 51460 / DSM 7334 / H1)</name>
    <name type="common">Treponema caldarium</name>
    <dbReference type="NCBI Taxonomy" id="744872"/>
    <lineage>
        <taxon>Bacteria</taxon>
        <taxon>Pseudomonadati</taxon>
        <taxon>Spirochaetota</taxon>
        <taxon>Spirochaetia</taxon>
        <taxon>Spirochaetales</taxon>
        <taxon>Breznakiellaceae</taxon>
        <taxon>Gracilinema</taxon>
    </lineage>
</organism>
<evidence type="ECO:0000256" key="2">
    <source>
        <dbReference type="ARBA" id="ARBA00008520"/>
    </source>
</evidence>
<evidence type="ECO:0000313" key="6">
    <source>
        <dbReference type="Proteomes" id="UP000000503"/>
    </source>
</evidence>
<sequence>MKRLAMTFVMAVAVFGLVYASGGTEQTSKSAGGQKTINFLAVWGGQEAEVFKAMVKPFEERTGIKVELEATRDLDAVITTRVEAGNPPDLAALPGPGKLVELAKAGKLVDLSQVFDMAEFDKNYSKGWKDLGTVDGKLYGIFAKAAIKGLVWYNPKTFKTAGMTPPTNTWTWNDMMAYAKQAQEKGLAPWAIGVESGAASGWVGTDWLENIFLRVNGPEKYKNWYEGKLAWTSPEVRKAWEIWGQIIADSKMIYGGSNYVNSTNFGNAHEPLFTNPPKALFHHQASFIQSFITNQFPSLKPVEDFDFVAFPSIDAKYAKAVEGAADVIGVFKNTPEVRAFVNYLASAEAQAYWAAGTGALATNKNVSLVFYPDALTKRAADIMNKAEIVVFDASDMMKPEMNAAFWSAVVSYIENPKNLDSILAGLEKVRKDVYK</sequence>
<evidence type="ECO:0000256" key="1">
    <source>
        <dbReference type="ARBA" id="ARBA00004418"/>
    </source>
</evidence>
<dbReference type="AlphaFoldDB" id="F8F0B7"/>
<feature type="signal peptide" evidence="4">
    <location>
        <begin position="1"/>
        <end position="20"/>
    </location>
</feature>
<dbReference type="InterPro" id="IPR050490">
    <property type="entry name" value="Bact_solute-bd_prot1"/>
</dbReference>
<accession>F8F0B7</accession>